<dbReference type="EMBL" id="DXCQ01000028">
    <property type="protein sequence ID" value="HIY96785.1"/>
    <property type="molecule type" value="Genomic_DNA"/>
</dbReference>
<dbReference type="InterPro" id="IPR017853">
    <property type="entry name" value="GH"/>
</dbReference>
<dbReference type="GO" id="GO:0004557">
    <property type="term" value="F:alpha-galactosidase activity"/>
    <property type="evidence" value="ECO:0007669"/>
    <property type="project" value="InterPro"/>
</dbReference>
<dbReference type="InterPro" id="IPR002252">
    <property type="entry name" value="Glyco_hydro_36"/>
</dbReference>
<dbReference type="Gene3D" id="3.20.20.70">
    <property type="entry name" value="Aldolase class I"/>
    <property type="match status" value="1"/>
</dbReference>
<dbReference type="CDD" id="cd14791">
    <property type="entry name" value="GH36"/>
    <property type="match status" value="1"/>
</dbReference>
<sequence>MRWFSHCFEENELHFAESENGCVLFAGSGSVKKEVVKKSEEDYPIVEILLSGCDHKEHHFSKHLGSRKSLNLRFKETCCRKEGSQEIFEIIQCNSQIEVCSRFRFFSGVKGWSNEQIIRNISDETIVLDYVSAFFTADPLEMKENWENCAYIWLAHNYWKAECGWRRYPVTELGLSACSVFSGKRISICNTGTWSTKEYLPSGILENARNGKMLYWDIEGSLSWNWELSTVNGKLYLAAGGPSLQETGWQKVLAPEEEYVTPNVFITKGLGIEEIFGQATDYRRAMRRYDVEKFGQLCVFNDYMNCLDTDPTTEKELPLIECAARLGCRYYMIDAGWYTDGFWWDDTGEWRAAPTRFTGGLEFVLNKIRSFGMIPGLWVEIEVMSAEQEYTKRLPDDWFFLRNGERVIDNSRCVLNFANPAVRKYADEVMERLIDEYGAGYIKMDHNVNGGAGTEPGNYGAGVEQHWRWFLLWLDDVRKRYPHVIFESCASGGLRMEYGLLSRFHLQSTSDQTDCFRYAPIAANCVTAVLPEQAGVWSYPCAGQECEQVAFNMVNGILLRVYQSGRVDLLDEKNFTLVQEGIAVNKALDDLIGNGHPFWPIGLAQQDSAVCAFGLYGNRKRVLCVWNLGNKNFSDIPLYKYSVKDVKVLYPKELPTDYSFTDGVLTIRPHCKYFARLFVLEE</sequence>
<organism evidence="1 2">
    <name type="scientific">Candidatus Borkfalkia excrementigallinarum</name>
    <dbReference type="NCBI Taxonomy" id="2838506"/>
    <lineage>
        <taxon>Bacteria</taxon>
        <taxon>Bacillati</taxon>
        <taxon>Bacillota</taxon>
        <taxon>Clostridia</taxon>
        <taxon>Christensenellales</taxon>
        <taxon>Christensenellaceae</taxon>
        <taxon>Candidatus Borkfalkia</taxon>
    </lineage>
</organism>
<dbReference type="AlphaFoldDB" id="A0A9D1ZVU5"/>
<proteinExistence type="predicted"/>
<dbReference type="Proteomes" id="UP000886750">
    <property type="component" value="Unassembled WGS sequence"/>
</dbReference>
<reference evidence="1" key="2">
    <citation type="submission" date="2021-04" db="EMBL/GenBank/DDBJ databases">
        <authorList>
            <person name="Gilroy R."/>
        </authorList>
    </citation>
    <scope>NUCLEOTIDE SEQUENCE</scope>
    <source>
        <strain evidence="1">1345</strain>
    </source>
</reference>
<accession>A0A9D1ZVU5</accession>
<dbReference type="PRINTS" id="PR00743">
    <property type="entry name" value="GLHYDRLASE36"/>
</dbReference>
<dbReference type="GO" id="GO:0016052">
    <property type="term" value="P:carbohydrate catabolic process"/>
    <property type="evidence" value="ECO:0007669"/>
    <property type="project" value="InterPro"/>
</dbReference>
<dbReference type="Gene3D" id="2.70.98.60">
    <property type="entry name" value="alpha-galactosidase from lactobacil brevis"/>
    <property type="match status" value="1"/>
</dbReference>
<dbReference type="Pfam" id="PF02065">
    <property type="entry name" value="Melibiase"/>
    <property type="match status" value="1"/>
</dbReference>
<protein>
    <submittedName>
        <fullName evidence="1">Alpha-galactosidase</fullName>
    </submittedName>
</protein>
<dbReference type="InterPro" id="IPR038417">
    <property type="entry name" value="Alpga-gal_N_sf"/>
</dbReference>
<dbReference type="InterPro" id="IPR013785">
    <property type="entry name" value="Aldolase_TIM"/>
</dbReference>
<gene>
    <name evidence="1" type="ORF">H9729_03780</name>
</gene>
<reference evidence="1" key="1">
    <citation type="journal article" date="2021" name="PeerJ">
        <title>Extensive microbial diversity within the chicken gut microbiome revealed by metagenomics and culture.</title>
        <authorList>
            <person name="Gilroy R."/>
            <person name="Ravi A."/>
            <person name="Getino M."/>
            <person name="Pursley I."/>
            <person name="Horton D.L."/>
            <person name="Alikhan N.F."/>
            <person name="Baker D."/>
            <person name="Gharbi K."/>
            <person name="Hall N."/>
            <person name="Watson M."/>
            <person name="Adriaenssens E.M."/>
            <person name="Foster-Nyarko E."/>
            <person name="Jarju S."/>
            <person name="Secka A."/>
            <person name="Antonio M."/>
            <person name="Oren A."/>
            <person name="Chaudhuri R.R."/>
            <person name="La Ragione R."/>
            <person name="Hildebrand F."/>
            <person name="Pallen M.J."/>
        </authorList>
    </citation>
    <scope>NUCLEOTIDE SEQUENCE</scope>
    <source>
        <strain evidence="1">1345</strain>
    </source>
</reference>
<comment type="caution">
    <text evidence="1">The sequence shown here is derived from an EMBL/GenBank/DDBJ whole genome shotgun (WGS) entry which is preliminary data.</text>
</comment>
<evidence type="ECO:0000313" key="2">
    <source>
        <dbReference type="Proteomes" id="UP000886750"/>
    </source>
</evidence>
<evidence type="ECO:0000313" key="1">
    <source>
        <dbReference type="EMBL" id="HIY96785.1"/>
    </source>
</evidence>
<name>A0A9D1ZVU5_9FIRM</name>
<dbReference type="SUPFAM" id="SSF51445">
    <property type="entry name" value="(Trans)glycosidases"/>
    <property type="match status" value="1"/>
</dbReference>